<dbReference type="PANTHER" id="PTHR41328:SF2">
    <property type="entry name" value="TERMINASE SMALL SUBUNIT"/>
    <property type="match status" value="1"/>
</dbReference>
<evidence type="ECO:0000256" key="1">
    <source>
        <dbReference type="ARBA" id="ARBA00022612"/>
    </source>
</evidence>
<dbReference type="Proteomes" id="UP000693689">
    <property type="component" value="Segment"/>
</dbReference>
<dbReference type="InterPro" id="IPR052404">
    <property type="entry name" value="SPP1-like_terminase"/>
</dbReference>
<sequence>MNEEFDFNDLKPEWRIFCENYVIAWNGTQSYMVAYPNSSYESAMSSSSDLLRNPKVKAYIEHIQKDLAKLANVSALRNVLELKKIAYTNLSDFKDGWMTERDFDSLTEDQKGALSEIVYVDKMFNGNSEKVVKFKVHDKMKAIEMINKMLGFNLADKLDLTTGGESLNLSKEERAIRIASLKRKMNE</sequence>
<dbReference type="Pfam" id="PF03592">
    <property type="entry name" value="Terminase_2"/>
    <property type="match status" value="1"/>
</dbReference>
<dbReference type="EMBL" id="MT732443">
    <property type="protein sequence ID" value="QQO97023.1"/>
    <property type="molecule type" value="Genomic_DNA"/>
</dbReference>
<organism evidence="3 4">
    <name type="scientific">Cellulophaga phage Nekkels_1</name>
    <dbReference type="NCBI Taxonomy" id="2745692"/>
    <lineage>
        <taxon>Viruses</taxon>
        <taxon>Duplodnaviria</taxon>
        <taxon>Heunggongvirae</taxon>
        <taxon>Uroviricota</taxon>
        <taxon>Caudoviricetes</taxon>
        <taxon>Assiduviridae</taxon>
        <taxon>Nekkelsvirus</taxon>
        <taxon>Nekkelsvirus Nekkels</taxon>
    </lineage>
</organism>
<dbReference type="InterPro" id="IPR038713">
    <property type="entry name" value="Terminase_Gp1_N_sf"/>
</dbReference>
<gene>
    <name evidence="3" type="ORF">Nekkels1_23</name>
</gene>
<dbReference type="InterPro" id="IPR005335">
    <property type="entry name" value="Terminase_ssu"/>
</dbReference>
<protein>
    <submittedName>
        <fullName evidence="3">Terminase small subunit</fullName>
    </submittedName>
</protein>
<accession>A0A8E4XXQ3</accession>
<evidence type="ECO:0000313" key="4">
    <source>
        <dbReference type="Proteomes" id="UP000693689"/>
    </source>
</evidence>
<keyword evidence="4" id="KW-1185">Reference proteome</keyword>
<keyword evidence="1" id="KW-1188">Viral release from host cell</keyword>
<dbReference type="GO" id="GO:0051276">
    <property type="term" value="P:chromosome organization"/>
    <property type="evidence" value="ECO:0007669"/>
    <property type="project" value="InterPro"/>
</dbReference>
<evidence type="ECO:0000313" key="3">
    <source>
        <dbReference type="EMBL" id="QQO97023.1"/>
    </source>
</evidence>
<dbReference type="Gene3D" id="1.10.10.1400">
    <property type="entry name" value="Terminase, small subunit, N-terminal DNA-binding domain, HTH motif"/>
    <property type="match status" value="1"/>
</dbReference>
<evidence type="ECO:0000256" key="2">
    <source>
        <dbReference type="ARBA" id="ARBA00023219"/>
    </source>
</evidence>
<proteinExistence type="predicted"/>
<keyword evidence="2" id="KW-0231">Viral genome packaging</keyword>
<dbReference type="PANTHER" id="PTHR41328">
    <property type="entry name" value="TERMINASE SMALL SUBUNIT-RELATED"/>
    <property type="match status" value="1"/>
</dbReference>
<reference evidence="3 4" key="1">
    <citation type="submission" date="2020-07" db="EMBL/GenBank/DDBJ databases">
        <title>Highly diverse flavobacterial phages as mortality factor during North Sea spring blooms.</title>
        <authorList>
            <person name="Bartlau N."/>
            <person name="Wichels A."/>
            <person name="Krohne G."/>
            <person name="Adriaenssens E.M."/>
            <person name="Heins A."/>
            <person name="Fuchs B.M."/>
            <person name="Amann R."/>
            <person name="Moraru C."/>
        </authorList>
    </citation>
    <scope>NUCLEOTIDE SEQUENCE [LARGE SCALE GENOMIC DNA]</scope>
</reference>
<name>A0A8E4XXQ3_9CAUD</name>